<accession>J5KRJ0</accession>
<dbReference type="SUPFAM" id="SSF51735">
    <property type="entry name" value="NAD(P)-binding Rossmann-fold domains"/>
    <property type="match status" value="1"/>
</dbReference>
<dbReference type="AlphaFoldDB" id="J5KRJ0"/>
<dbReference type="HOGENOM" id="CLU_1239430_0_0_6"/>
<dbReference type="Proteomes" id="UP000010116">
    <property type="component" value="Unassembled WGS sequence"/>
</dbReference>
<name>J5KRJ0_9GAMM</name>
<evidence type="ECO:0000313" key="2">
    <source>
        <dbReference type="Proteomes" id="UP000010116"/>
    </source>
</evidence>
<dbReference type="EMBL" id="JH611164">
    <property type="protein sequence ID" value="EJP73966.1"/>
    <property type="molecule type" value="Genomic_DNA"/>
</dbReference>
<organism evidence="1 2">
    <name type="scientific">SAR86 cluster bacterium SAR86B</name>
    <dbReference type="NCBI Taxonomy" id="1123867"/>
    <lineage>
        <taxon>Bacteria</taxon>
        <taxon>Pseudomonadati</taxon>
        <taxon>Pseudomonadota</taxon>
        <taxon>Gammaproteobacteria</taxon>
        <taxon>SAR86 cluster</taxon>
    </lineage>
</organism>
<evidence type="ECO:0000313" key="1">
    <source>
        <dbReference type="EMBL" id="EJP73966.1"/>
    </source>
</evidence>
<sequence length="223" mass="25984">MSKKVLILGYGDIANRLSKLLSKKDFDLYAVSKSIKKIENFYMHNWLSDDQFKLDQKDFDSVIFFPKPFDMSEAGYKRGFIDGSRSILNILEKINFRKLILISSTRVYGREQIGLLDESTEPQPSDFRGKLVYDYENLFIKKYNKETFVLRFAGLYTNKSEVTFLNNLHRDSAAEIIYFILSNQNFKTKSYIINCVNSVNAVPGERLISNKKLIDLGFKFRDI</sequence>
<gene>
    <name evidence="1" type="ORF">NT02SARS_0542</name>
</gene>
<reference evidence="1 2" key="1">
    <citation type="journal article" date="2012" name="ISME J.">
        <title>Genomic insights to SAR86, an abundant and uncultivated marine bacterial lineage.</title>
        <authorList>
            <person name="Dupont C.L."/>
            <person name="Rusch D.B."/>
            <person name="Yooseph S."/>
            <person name="Lombardo M.J."/>
            <person name="Richter R.A."/>
            <person name="Valas R."/>
            <person name="Novotny M."/>
            <person name="Yee-Greenbaum J."/>
            <person name="Selengut J.D."/>
            <person name="Haft D.H."/>
            <person name="Halpern A.L."/>
            <person name="Lasken R.S."/>
            <person name="Nealson K."/>
            <person name="Friedman R."/>
            <person name="Venter J.C."/>
        </authorList>
    </citation>
    <scope>NUCLEOTIDE SEQUENCE [LARGE SCALE GENOMIC DNA]</scope>
</reference>
<dbReference type="InterPro" id="IPR036291">
    <property type="entry name" value="NAD(P)-bd_dom_sf"/>
</dbReference>
<dbReference type="Gene3D" id="3.40.50.720">
    <property type="entry name" value="NAD(P)-binding Rossmann-like Domain"/>
    <property type="match status" value="1"/>
</dbReference>
<protein>
    <submittedName>
        <fullName evidence="1">Putative nucleoside-diphosphate-sugar epimerase</fullName>
    </submittedName>
</protein>
<proteinExistence type="predicted"/>